<dbReference type="CDD" id="cd04301">
    <property type="entry name" value="NAT_SF"/>
    <property type="match status" value="1"/>
</dbReference>
<name>A0A7S1MKJ5_ALECA</name>
<evidence type="ECO:0000256" key="1">
    <source>
        <dbReference type="ARBA" id="ARBA00022679"/>
    </source>
</evidence>
<keyword evidence="2" id="KW-0012">Acyltransferase</keyword>
<dbReference type="InterPro" id="IPR050832">
    <property type="entry name" value="Bact_Acetyltransf"/>
</dbReference>
<dbReference type="PROSITE" id="PS51186">
    <property type="entry name" value="GNAT"/>
    <property type="match status" value="1"/>
</dbReference>
<dbReference type="Gene3D" id="3.40.630.30">
    <property type="match status" value="1"/>
</dbReference>
<dbReference type="GO" id="GO:0016747">
    <property type="term" value="F:acyltransferase activity, transferring groups other than amino-acyl groups"/>
    <property type="evidence" value="ECO:0007669"/>
    <property type="project" value="InterPro"/>
</dbReference>
<evidence type="ECO:0000256" key="2">
    <source>
        <dbReference type="ARBA" id="ARBA00023315"/>
    </source>
</evidence>
<organism evidence="4">
    <name type="scientific">Alexandrium catenella</name>
    <name type="common">Red tide dinoflagellate</name>
    <name type="synonym">Gonyaulax catenella</name>
    <dbReference type="NCBI Taxonomy" id="2925"/>
    <lineage>
        <taxon>Eukaryota</taxon>
        <taxon>Sar</taxon>
        <taxon>Alveolata</taxon>
        <taxon>Dinophyceae</taxon>
        <taxon>Gonyaulacales</taxon>
        <taxon>Pyrocystaceae</taxon>
        <taxon>Alexandrium</taxon>
    </lineage>
</organism>
<feature type="domain" description="N-acetyltransferase" evidence="3">
    <location>
        <begin position="9"/>
        <end position="164"/>
    </location>
</feature>
<dbReference type="AlphaFoldDB" id="A0A7S1MKJ5"/>
<sequence>MPAVGAPPLILADVEQHKELQDLVRQARALSERAFANRFYFRDVRGDKHLTLLVDAARKGALGYCYYQLPLEGFLWVEQVAVSEHSRGRGLGRRLMQWAIERAQALGCKAVRVSALASSVPFYRAIGFEDFLLHTSFERYAARAHRDLSCGREEEGWPMHRSLSGVQADRSGDFFYPVEVLGATDEAASEDSC</sequence>
<gene>
    <name evidence="4" type="ORF">ACAT0790_LOCUS23546</name>
</gene>
<reference evidence="4" key="1">
    <citation type="submission" date="2021-01" db="EMBL/GenBank/DDBJ databases">
        <authorList>
            <person name="Corre E."/>
            <person name="Pelletier E."/>
            <person name="Niang G."/>
            <person name="Scheremetjew M."/>
            <person name="Finn R."/>
            <person name="Kale V."/>
            <person name="Holt S."/>
            <person name="Cochrane G."/>
            <person name="Meng A."/>
            <person name="Brown T."/>
            <person name="Cohen L."/>
        </authorList>
    </citation>
    <scope>NUCLEOTIDE SEQUENCE</scope>
    <source>
        <strain evidence="4">OF101</strain>
    </source>
</reference>
<dbReference type="EMBL" id="HBGE01039003">
    <property type="protein sequence ID" value="CAD9133965.1"/>
    <property type="molecule type" value="Transcribed_RNA"/>
</dbReference>
<protein>
    <recommendedName>
        <fullName evidence="3">N-acetyltransferase domain-containing protein</fullName>
    </recommendedName>
</protein>
<proteinExistence type="predicted"/>
<dbReference type="Pfam" id="PF00583">
    <property type="entry name" value="Acetyltransf_1"/>
    <property type="match status" value="1"/>
</dbReference>
<dbReference type="InterPro" id="IPR016181">
    <property type="entry name" value="Acyl_CoA_acyltransferase"/>
</dbReference>
<dbReference type="PANTHER" id="PTHR43877">
    <property type="entry name" value="AMINOALKYLPHOSPHONATE N-ACETYLTRANSFERASE-RELATED-RELATED"/>
    <property type="match status" value="1"/>
</dbReference>
<dbReference type="InterPro" id="IPR000182">
    <property type="entry name" value="GNAT_dom"/>
</dbReference>
<accession>A0A7S1MKJ5</accession>
<dbReference type="SUPFAM" id="SSF55729">
    <property type="entry name" value="Acyl-CoA N-acyltransferases (Nat)"/>
    <property type="match status" value="1"/>
</dbReference>
<evidence type="ECO:0000313" key="4">
    <source>
        <dbReference type="EMBL" id="CAD9133965.1"/>
    </source>
</evidence>
<keyword evidence="1" id="KW-0808">Transferase</keyword>
<evidence type="ECO:0000259" key="3">
    <source>
        <dbReference type="PROSITE" id="PS51186"/>
    </source>
</evidence>